<evidence type="ECO:0000313" key="2">
    <source>
        <dbReference type="Proteomes" id="UP001354989"/>
    </source>
</evidence>
<dbReference type="Proteomes" id="UP001354989">
    <property type="component" value="Plasmid pPP6"/>
</dbReference>
<protein>
    <submittedName>
        <fullName evidence="1">Uncharacterized protein</fullName>
    </submittedName>
</protein>
<gene>
    <name evidence="1" type="ORF">PEPS_43630</name>
</gene>
<organism evidence="1 2">
    <name type="scientific">Persicobacter psychrovividus</name>
    <dbReference type="NCBI Taxonomy" id="387638"/>
    <lineage>
        <taxon>Bacteria</taxon>
        <taxon>Pseudomonadati</taxon>
        <taxon>Bacteroidota</taxon>
        <taxon>Cytophagia</taxon>
        <taxon>Cytophagales</taxon>
        <taxon>Persicobacteraceae</taxon>
        <taxon>Persicobacter</taxon>
    </lineage>
</organism>
<proteinExistence type="predicted"/>
<reference evidence="1 2" key="1">
    <citation type="submission" date="2021-12" db="EMBL/GenBank/DDBJ databases">
        <title>Genome sequencing of bacteria with rrn-lacking chromosome and rrn-plasmid.</title>
        <authorList>
            <person name="Anda M."/>
            <person name="Iwasaki W."/>
        </authorList>
    </citation>
    <scope>NUCLEOTIDE SEQUENCE [LARGE SCALE GENOMIC DNA]</scope>
    <source>
        <strain evidence="1 2">NBRC 101262</strain>
        <plasmid evidence="1 2">pPP6</plasmid>
    </source>
</reference>
<sequence length="73" mass="8410">MNITQPLKHMPVKMLSFNRSAVSNDALKIFKHEFRSVLHLMIELDGELMIYFHAGSIAQEGQLIGRIKELIKM</sequence>
<name>A0ABM7VM49_9BACT</name>
<evidence type="ECO:0000313" key="1">
    <source>
        <dbReference type="EMBL" id="BDD02083.1"/>
    </source>
</evidence>
<accession>A0ABM7VM49</accession>
<geneLocation type="plasmid" evidence="1 2">
    <name>pPP6</name>
</geneLocation>
<keyword evidence="2" id="KW-1185">Reference proteome</keyword>
<keyword evidence="1" id="KW-0614">Plasmid</keyword>
<dbReference type="EMBL" id="AP025298">
    <property type="protein sequence ID" value="BDD02083.1"/>
    <property type="molecule type" value="Genomic_DNA"/>
</dbReference>